<keyword evidence="3" id="KW-1185">Reference proteome</keyword>
<dbReference type="GeneID" id="54403060"/>
<dbReference type="EMBL" id="ML977504">
    <property type="protein sequence ID" value="KAF2130567.1"/>
    <property type="molecule type" value="Genomic_DNA"/>
</dbReference>
<accession>A0A6A6AI30</accession>
<feature type="compositionally biased region" description="Acidic residues" evidence="1">
    <location>
        <begin position="222"/>
        <end position="233"/>
    </location>
</feature>
<dbReference type="Proteomes" id="UP000799771">
    <property type="component" value="Unassembled WGS sequence"/>
</dbReference>
<proteinExistence type="predicted"/>
<name>A0A6A6AI30_9PLEO</name>
<evidence type="ECO:0000256" key="1">
    <source>
        <dbReference type="SAM" id="MobiDB-lite"/>
    </source>
</evidence>
<reference evidence="2" key="1">
    <citation type="journal article" date="2020" name="Stud. Mycol.">
        <title>101 Dothideomycetes genomes: a test case for predicting lifestyles and emergence of pathogens.</title>
        <authorList>
            <person name="Haridas S."/>
            <person name="Albert R."/>
            <person name="Binder M."/>
            <person name="Bloem J."/>
            <person name="Labutti K."/>
            <person name="Salamov A."/>
            <person name="Andreopoulos B."/>
            <person name="Baker S."/>
            <person name="Barry K."/>
            <person name="Bills G."/>
            <person name="Bluhm B."/>
            <person name="Cannon C."/>
            <person name="Castanera R."/>
            <person name="Culley D."/>
            <person name="Daum C."/>
            <person name="Ezra D."/>
            <person name="Gonzalez J."/>
            <person name="Henrissat B."/>
            <person name="Kuo A."/>
            <person name="Liang C."/>
            <person name="Lipzen A."/>
            <person name="Lutzoni F."/>
            <person name="Magnuson J."/>
            <person name="Mondo S."/>
            <person name="Nolan M."/>
            <person name="Ohm R."/>
            <person name="Pangilinan J."/>
            <person name="Park H.-J."/>
            <person name="Ramirez L."/>
            <person name="Alfaro M."/>
            <person name="Sun H."/>
            <person name="Tritt A."/>
            <person name="Yoshinaga Y."/>
            <person name="Zwiers L.-H."/>
            <person name="Turgeon B."/>
            <person name="Goodwin S."/>
            <person name="Spatafora J."/>
            <person name="Crous P."/>
            <person name="Grigoriev I."/>
        </authorList>
    </citation>
    <scope>NUCLEOTIDE SEQUENCE</scope>
    <source>
        <strain evidence="2">CBS 119687</strain>
    </source>
</reference>
<sequence>MSFFPPFFSLTGLSSRSSGYVCVKRRYGSQFSHSEPEPEPKNQIQSQNQKQNQITTTQSESNPIQGISTATTIRIQIHNPNHIHTHNHNSPSSPLHCLTQHNVDQTLSPRHTPPRLPPFLSTFYTTITTIIIKTISFFLSSNRPHNITMCILLLFARGPARPTPRLHTLKRRLFPHSLSRDISTPKQLTMQRLFKRELLVVKFLALCARTMSSREKGRGVAEEEDEEDDEEGGVDLATWVDVWDGRGEGKVDAREEAEWIRGFVSFAD</sequence>
<protein>
    <submittedName>
        <fullName evidence="2">Uncharacterized protein</fullName>
    </submittedName>
</protein>
<gene>
    <name evidence="2" type="ORF">P153DRAFT_221079</name>
</gene>
<feature type="compositionally biased region" description="Low complexity" evidence="1">
    <location>
        <begin position="41"/>
        <end position="59"/>
    </location>
</feature>
<dbReference type="RefSeq" id="XP_033524954.1">
    <property type="nucleotide sequence ID" value="XM_033662628.1"/>
</dbReference>
<feature type="region of interest" description="Disordered" evidence="1">
    <location>
        <begin position="30"/>
        <end position="64"/>
    </location>
</feature>
<dbReference type="AlphaFoldDB" id="A0A6A6AI30"/>
<evidence type="ECO:0000313" key="3">
    <source>
        <dbReference type="Proteomes" id="UP000799771"/>
    </source>
</evidence>
<feature type="region of interest" description="Disordered" evidence="1">
    <location>
        <begin position="215"/>
        <end position="236"/>
    </location>
</feature>
<evidence type="ECO:0000313" key="2">
    <source>
        <dbReference type="EMBL" id="KAF2130567.1"/>
    </source>
</evidence>
<organism evidence="2 3">
    <name type="scientific">Dothidotthia symphoricarpi CBS 119687</name>
    <dbReference type="NCBI Taxonomy" id="1392245"/>
    <lineage>
        <taxon>Eukaryota</taxon>
        <taxon>Fungi</taxon>
        <taxon>Dikarya</taxon>
        <taxon>Ascomycota</taxon>
        <taxon>Pezizomycotina</taxon>
        <taxon>Dothideomycetes</taxon>
        <taxon>Pleosporomycetidae</taxon>
        <taxon>Pleosporales</taxon>
        <taxon>Dothidotthiaceae</taxon>
        <taxon>Dothidotthia</taxon>
    </lineage>
</organism>